<protein>
    <submittedName>
        <fullName evidence="2">Uncharacterized protein</fullName>
    </submittedName>
</protein>
<sequence>MPHALAKCRQVERDDHRGRDLPGEPVGGQVLEQLDEAQTVLVSPATGGSGWPGPAPAGGGQLLHGLAQHRCRERGHREVSGRGAVPVVVHRQSRRGQGDLLLGTQEAVLMEDDLVPVGRHRTECSPSDRPKPSWVAVARLLDQRPLDRGALVGRERTRQLGRRGGNDAGVLRRQVPGRERLPCLVEVVTEPARQRHVTRRRSRLLQRHGRRPGTRVGVRSPLADLVPLGGRQHCQPQRLHPRQEAVHLAEGRAQVGAHREAPVVSPPGIEDVVHRSHHQRRRTRRTRDSCDRYRSFDCRHCPHACHSIRTFVRKSSHPQPVLRPASTARHTSRWARLGSRR</sequence>
<dbReference type="Proteomes" id="UP000573599">
    <property type="component" value="Unassembled WGS sequence"/>
</dbReference>
<feature type="compositionally biased region" description="Basic residues" evidence="1">
    <location>
        <begin position="330"/>
        <end position="341"/>
    </location>
</feature>
<feature type="region of interest" description="Disordered" evidence="1">
    <location>
        <begin position="314"/>
        <end position="341"/>
    </location>
</feature>
<evidence type="ECO:0000256" key="1">
    <source>
        <dbReference type="SAM" id="MobiDB-lite"/>
    </source>
</evidence>
<keyword evidence="3" id="KW-1185">Reference proteome</keyword>
<feature type="compositionally biased region" description="Basic and acidic residues" evidence="1">
    <location>
        <begin position="9"/>
        <end position="22"/>
    </location>
</feature>
<comment type="caution">
    <text evidence="2">The sequence shown here is derived from an EMBL/GenBank/DDBJ whole genome shotgun (WGS) entry which is preliminary data.</text>
</comment>
<name>A0A852WCP4_9MICO</name>
<proteinExistence type="predicted"/>
<reference evidence="2 3" key="1">
    <citation type="submission" date="2020-07" db="EMBL/GenBank/DDBJ databases">
        <title>Sequencing the genomes of 1000 actinobacteria strains.</title>
        <authorList>
            <person name="Klenk H.-P."/>
        </authorList>
    </citation>
    <scope>NUCLEOTIDE SEQUENCE [LARGE SCALE GENOMIC DNA]</scope>
    <source>
        <strain evidence="2 3">DSM 23987</strain>
    </source>
</reference>
<evidence type="ECO:0000313" key="3">
    <source>
        <dbReference type="Proteomes" id="UP000573599"/>
    </source>
</evidence>
<organism evidence="2 3">
    <name type="scientific">Pedococcus badiiscoriae</name>
    <dbReference type="NCBI Taxonomy" id="642776"/>
    <lineage>
        <taxon>Bacteria</taxon>
        <taxon>Bacillati</taxon>
        <taxon>Actinomycetota</taxon>
        <taxon>Actinomycetes</taxon>
        <taxon>Micrococcales</taxon>
        <taxon>Intrasporangiaceae</taxon>
        <taxon>Pedococcus</taxon>
    </lineage>
</organism>
<feature type="region of interest" description="Disordered" evidence="1">
    <location>
        <begin position="1"/>
        <end position="28"/>
    </location>
</feature>
<dbReference type="AlphaFoldDB" id="A0A852WCP4"/>
<feature type="region of interest" description="Disordered" evidence="1">
    <location>
        <begin position="198"/>
        <end position="217"/>
    </location>
</feature>
<dbReference type="EMBL" id="JACCAB010000001">
    <property type="protein sequence ID" value="NYG06460.1"/>
    <property type="molecule type" value="Genomic_DNA"/>
</dbReference>
<evidence type="ECO:0000313" key="2">
    <source>
        <dbReference type="EMBL" id="NYG06460.1"/>
    </source>
</evidence>
<gene>
    <name evidence="2" type="ORF">BJ986_000947</name>
</gene>
<feature type="compositionally biased region" description="Basic residues" evidence="1">
    <location>
        <begin position="198"/>
        <end position="213"/>
    </location>
</feature>
<accession>A0A852WCP4</accession>